<dbReference type="RefSeq" id="WP_011023158.1">
    <property type="nucleotide sequence ID" value="NC_003552.1"/>
</dbReference>
<evidence type="ECO:0000313" key="2">
    <source>
        <dbReference type="Proteomes" id="UP000002487"/>
    </source>
</evidence>
<accession>Q8TL19</accession>
<dbReference type="AlphaFoldDB" id="Q8TL19"/>
<keyword evidence="2" id="KW-1185">Reference proteome</keyword>
<reference evidence="1 2" key="1">
    <citation type="journal article" date="2002" name="Genome Res.">
        <title>The genome of Methanosarcina acetivorans reveals extensive metabolic and physiological diversity.</title>
        <authorList>
            <person name="Galagan J.E."/>
            <person name="Nusbaum C."/>
            <person name="Roy A."/>
            <person name="Endrizzi M.G."/>
            <person name="Macdonald P."/>
            <person name="FitzHugh W."/>
            <person name="Calvo S."/>
            <person name="Engels R."/>
            <person name="Smirnov S."/>
            <person name="Atnoor D."/>
            <person name="Brown A."/>
            <person name="Allen N."/>
            <person name="Naylor J."/>
            <person name="Stange-Thomann N."/>
            <person name="DeArellano K."/>
            <person name="Johnson R."/>
            <person name="Linton L."/>
            <person name="McEwan P."/>
            <person name="McKernan K."/>
            <person name="Talamas J."/>
            <person name="Tirrell A."/>
            <person name="Ye W."/>
            <person name="Zimmer A."/>
            <person name="Barber R.D."/>
            <person name="Cann I."/>
            <person name="Graham D.E."/>
            <person name="Grahame D.A."/>
            <person name="Guss A."/>
            <person name="Hedderich R."/>
            <person name="Ingram-Smith C."/>
            <person name="Kuettner C.H."/>
            <person name="Krzycki J.A."/>
            <person name="Leigh J.A."/>
            <person name="Li W."/>
            <person name="Liu J."/>
            <person name="Mukhopadhyay B."/>
            <person name="Reeve J.N."/>
            <person name="Smith K."/>
            <person name="Springer T.A."/>
            <person name="Umayam L.A."/>
            <person name="White O."/>
            <person name="White R.H."/>
            <person name="de Macario E.C."/>
            <person name="Ferry J.G."/>
            <person name="Jarrell K.F."/>
            <person name="Jing H."/>
            <person name="Macario A.J.L."/>
            <person name="Paulsen I."/>
            <person name="Pritchett M."/>
            <person name="Sowers K.R."/>
            <person name="Swanson R.V."/>
            <person name="Zinder S.H."/>
            <person name="Lander E."/>
            <person name="Metcalf W.W."/>
            <person name="Birren B."/>
        </authorList>
    </citation>
    <scope>NUCLEOTIDE SEQUENCE [LARGE SCALE GENOMIC DNA]</scope>
    <source>
        <strain evidence="2">ATCC 35395 / DSM 2834 / JCM 12185 / C2A</strain>
    </source>
</reference>
<name>Q8TL19_METAC</name>
<protein>
    <submittedName>
        <fullName evidence="1">Uncharacterized protein</fullName>
    </submittedName>
</protein>
<dbReference type="EnsemblBacteria" id="AAM06595">
    <property type="protein sequence ID" value="AAM06595"/>
    <property type="gene ID" value="MA_3224"/>
</dbReference>
<dbReference type="GeneID" id="1475117"/>
<dbReference type="EMBL" id="AE010299">
    <property type="protein sequence ID" value="AAM06595.1"/>
    <property type="molecule type" value="Genomic_DNA"/>
</dbReference>
<gene>
    <name evidence="1" type="ordered locus">MA_3224</name>
</gene>
<organism evidence="1 2">
    <name type="scientific">Methanosarcina acetivorans (strain ATCC 35395 / DSM 2834 / JCM 12185 / C2A)</name>
    <dbReference type="NCBI Taxonomy" id="188937"/>
    <lineage>
        <taxon>Archaea</taxon>
        <taxon>Methanobacteriati</taxon>
        <taxon>Methanobacteriota</taxon>
        <taxon>Stenosarchaea group</taxon>
        <taxon>Methanomicrobia</taxon>
        <taxon>Methanosarcinales</taxon>
        <taxon>Methanosarcinaceae</taxon>
        <taxon>Methanosarcina</taxon>
    </lineage>
</organism>
<sequence length="167" mass="19583">MMYGTPRERSEPYVVRPFVAFLDAVTDAETANDPVALGNLSEMGYTLGSLVLKEEEGEAIRALKKEKMSAQLRVFRHYENWIKSEKTENPDFKARMLQERDYVKYEVSKIIERYIIRICTYSFKRGPLKMVSVDKDYENKLFFEKEDAVADAKEELEDLMRLYRIGV</sequence>
<dbReference type="Proteomes" id="UP000002487">
    <property type="component" value="Chromosome"/>
</dbReference>
<evidence type="ECO:0000313" key="1">
    <source>
        <dbReference type="EMBL" id="AAM06595.1"/>
    </source>
</evidence>
<dbReference type="KEGG" id="mac:MA_3224"/>
<dbReference type="HOGENOM" id="CLU_1773222_0_0_2"/>
<proteinExistence type="predicted"/>
<dbReference type="InParanoid" id="Q8TL19"/>
<dbReference type="STRING" id="188937.MA_3224"/>